<gene>
    <name evidence="1" type="ORF">K4G66_22370</name>
</gene>
<evidence type="ECO:0000313" key="1">
    <source>
        <dbReference type="EMBL" id="WKN35125.1"/>
    </source>
</evidence>
<name>A0AA49JFJ6_9BACT</name>
<dbReference type="AlphaFoldDB" id="A0AA49JFJ6"/>
<protein>
    <submittedName>
        <fullName evidence="1">Uncharacterized protein</fullName>
    </submittedName>
</protein>
<accession>A0AA49JFJ6</accession>
<organism evidence="1">
    <name type="scientific">Roseihalotalea indica</name>
    <dbReference type="NCBI Taxonomy" id="2867963"/>
    <lineage>
        <taxon>Bacteria</taxon>
        <taxon>Pseudomonadati</taxon>
        <taxon>Bacteroidota</taxon>
        <taxon>Cytophagia</taxon>
        <taxon>Cytophagales</taxon>
        <taxon>Catalimonadaceae</taxon>
        <taxon>Roseihalotalea</taxon>
    </lineage>
</organism>
<reference evidence="1" key="1">
    <citation type="journal article" date="2023" name="Comput. Struct. Biotechnol. J.">
        <title>Discovery of a novel marine Bacteroidetes with a rich repertoire of carbohydrate-active enzymes.</title>
        <authorList>
            <person name="Chen B."/>
            <person name="Liu G."/>
            <person name="Chen Q."/>
            <person name="Wang H."/>
            <person name="Liu L."/>
            <person name="Tang K."/>
        </authorList>
    </citation>
    <scope>NUCLEOTIDE SEQUENCE</scope>
    <source>
        <strain evidence="1">TK19036</strain>
    </source>
</reference>
<reference evidence="1" key="2">
    <citation type="journal article" date="2024" name="Antonie Van Leeuwenhoek">
        <title>Roseihalotalea indica gen. nov., sp. nov., a halophilic Bacteroidetes from mesopelagic Southwest Indian Ocean with higher carbohydrate metabolic potential.</title>
        <authorList>
            <person name="Chen B."/>
            <person name="Zhang M."/>
            <person name="Lin D."/>
            <person name="Ye J."/>
            <person name="Tang K."/>
        </authorList>
    </citation>
    <scope>NUCLEOTIDE SEQUENCE</scope>
    <source>
        <strain evidence="1">TK19036</strain>
    </source>
</reference>
<sequence length="189" mass="21708">MQDISYTLQNEPDTQQYFLREIIADSFPGNGGEFVYRLERFSRYETDQEWKLDSVWTARTNAQRAIVVENNLPFVKLVFPFADNLQWDGNGLNAKPADTYELQSTSDALLEEINSPLDSLLMQSITVIQSDITSLVSDSLFSETYVDQVGLFYKKSVALQYCADQECLGQYLIEFGRDYRQTLIAYGKE</sequence>
<dbReference type="EMBL" id="CP120682">
    <property type="protein sequence ID" value="WKN35125.1"/>
    <property type="molecule type" value="Genomic_DNA"/>
</dbReference>
<proteinExistence type="predicted"/>